<dbReference type="RefSeq" id="WP_213110354.1">
    <property type="nucleotide sequence ID" value="NZ_JAGYPJ010000001.1"/>
</dbReference>
<dbReference type="Gene3D" id="3.90.980.10">
    <property type="entry name" value="DNA primase, catalytic core, N-terminal domain"/>
    <property type="match status" value="1"/>
</dbReference>
<dbReference type="GO" id="GO:0003899">
    <property type="term" value="F:DNA-directed RNA polymerase activity"/>
    <property type="evidence" value="ECO:0007669"/>
    <property type="project" value="UniProtKB-UniRule"/>
</dbReference>
<keyword evidence="4 12" id="KW-0548">Nucleotidyltransferase</keyword>
<dbReference type="InterPro" id="IPR037068">
    <property type="entry name" value="DNA_primase_core_N_sf"/>
</dbReference>
<keyword evidence="11 12" id="KW-0804">Transcription</keyword>
<keyword evidence="1 12" id="KW-0240">DNA-directed RNA polymerase</keyword>
<dbReference type="InterPro" id="IPR050219">
    <property type="entry name" value="DnaG_primase"/>
</dbReference>
<dbReference type="Pfam" id="PF13155">
    <property type="entry name" value="Toprim_2"/>
    <property type="match status" value="1"/>
</dbReference>
<dbReference type="Gene3D" id="3.40.1360.10">
    <property type="match status" value="1"/>
</dbReference>
<dbReference type="GO" id="GO:0003677">
    <property type="term" value="F:DNA binding"/>
    <property type="evidence" value="ECO:0007669"/>
    <property type="project" value="UniProtKB-KW"/>
</dbReference>
<dbReference type="SUPFAM" id="SSF57783">
    <property type="entry name" value="Zinc beta-ribbon"/>
    <property type="match status" value="1"/>
</dbReference>
<organism evidence="17 18">
    <name type="scientific">Lederbergia citrisecunda</name>
    <dbReference type="NCBI Taxonomy" id="2833583"/>
    <lineage>
        <taxon>Bacteria</taxon>
        <taxon>Bacillati</taxon>
        <taxon>Bacillota</taxon>
        <taxon>Bacilli</taxon>
        <taxon>Bacillales</taxon>
        <taxon>Bacillaceae</taxon>
        <taxon>Lederbergia</taxon>
    </lineage>
</organism>
<dbReference type="NCBIfam" id="TIGR01391">
    <property type="entry name" value="dnaG"/>
    <property type="match status" value="1"/>
</dbReference>
<dbReference type="SMART" id="SM00493">
    <property type="entry name" value="TOPRIM"/>
    <property type="match status" value="1"/>
</dbReference>
<evidence type="ECO:0000256" key="2">
    <source>
        <dbReference type="ARBA" id="ARBA00022515"/>
    </source>
</evidence>
<dbReference type="Pfam" id="PF10410">
    <property type="entry name" value="DnaB_bind"/>
    <property type="match status" value="1"/>
</dbReference>
<feature type="domain" description="Toprim" evidence="16">
    <location>
        <begin position="263"/>
        <end position="344"/>
    </location>
</feature>
<dbReference type="InterPro" id="IPR036977">
    <property type="entry name" value="DNA_primase_Znf_CHC2"/>
</dbReference>
<evidence type="ECO:0000256" key="11">
    <source>
        <dbReference type="ARBA" id="ARBA00023163"/>
    </source>
</evidence>
<evidence type="ECO:0000256" key="8">
    <source>
        <dbReference type="ARBA" id="ARBA00022833"/>
    </source>
</evidence>
<dbReference type="Gene3D" id="6.10.140.360">
    <property type="match status" value="1"/>
</dbReference>
<dbReference type="EMBL" id="JAGYPJ010000001">
    <property type="protein sequence ID" value="MBS4199698.1"/>
    <property type="molecule type" value="Genomic_DNA"/>
</dbReference>
<reference evidence="17 18" key="1">
    <citation type="submission" date="2021-05" db="EMBL/GenBank/DDBJ databases">
        <title>Novel Bacillus species.</title>
        <authorList>
            <person name="Liu G."/>
        </authorList>
    </citation>
    <scope>NUCLEOTIDE SEQUENCE [LARGE SCALE GENOMIC DNA]</scope>
    <source>
        <strain evidence="17 18">FJAT-49732</strain>
    </source>
</reference>
<dbReference type="PANTHER" id="PTHR30313:SF2">
    <property type="entry name" value="DNA PRIMASE"/>
    <property type="match status" value="1"/>
</dbReference>
<keyword evidence="3 12" id="KW-0808">Transferase</keyword>
<feature type="zinc finger region" description="CHC2-type" evidence="12 14">
    <location>
        <begin position="40"/>
        <end position="64"/>
    </location>
</feature>
<keyword evidence="7 12" id="KW-0863">Zinc-finger</keyword>
<dbReference type="Pfam" id="PF01807">
    <property type="entry name" value="Zn_ribbon_DnaG"/>
    <property type="match status" value="1"/>
</dbReference>
<dbReference type="InterPro" id="IPR002694">
    <property type="entry name" value="Znf_CHC2"/>
</dbReference>
<dbReference type="FunFam" id="3.90.580.10:FF:000001">
    <property type="entry name" value="DNA primase"/>
    <property type="match status" value="1"/>
</dbReference>
<gene>
    <name evidence="12 17" type="primary">dnaG</name>
    <name evidence="17" type="ORF">KHA93_08520</name>
</gene>
<dbReference type="Pfam" id="PF00772">
    <property type="entry name" value="DnaB"/>
    <property type="match status" value="1"/>
</dbReference>
<evidence type="ECO:0000256" key="13">
    <source>
        <dbReference type="PIRNR" id="PIRNR002811"/>
    </source>
</evidence>
<evidence type="ECO:0000256" key="14">
    <source>
        <dbReference type="PIRSR" id="PIRSR002811-1"/>
    </source>
</evidence>
<dbReference type="PIRSF" id="PIRSF002811">
    <property type="entry name" value="DnaG"/>
    <property type="match status" value="1"/>
</dbReference>
<proteinExistence type="inferred from homology"/>
<dbReference type="GO" id="GO:0000428">
    <property type="term" value="C:DNA-directed RNA polymerase complex"/>
    <property type="evidence" value="ECO:0007669"/>
    <property type="project" value="UniProtKB-KW"/>
</dbReference>
<dbReference type="GO" id="GO:0003678">
    <property type="term" value="F:DNA helicase activity"/>
    <property type="evidence" value="ECO:0007669"/>
    <property type="project" value="InterPro"/>
</dbReference>
<feature type="compositionally biased region" description="Low complexity" evidence="15">
    <location>
        <begin position="449"/>
        <end position="460"/>
    </location>
</feature>
<dbReference type="InterPro" id="IPR036185">
    <property type="entry name" value="DNA_heli_DnaB-like_N_sf"/>
</dbReference>
<dbReference type="HAMAP" id="MF_00974">
    <property type="entry name" value="DNA_primase_DnaG"/>
    <property type="match status" value="1"/>
</dbReference>
<dbReference type="GO" id="GO:0005524">
    <property type="term" value="F:ATP binding"/>
    <property type="evidence" value="ECO:0007669"/>
    <property type="project" value="InterPro"/>
</dbReference>
<evidence type="ECO:0000256" key="4">
    <source>
        <dbReference type="ARBA" id="ARBA00022695"/>
    </source>
</evidence>
<evidence type="ECO:0000313" key="17">
    <source>
        <dbReference type="EMBL" id="MBS4199698.1"/>
    </source>
</evidence>
<keyword evidence="5 12" id="KW-0235">DNA replication</keyword>
<evidence type="ECO:0000256" key="5">
    <source>
        <dbReference type="ARBA" id="ARBA00022705"/>
    </source>
</evidence>
<dbReference type="InterPro" id="IPR019475">
    <property type="entry name" value="DNA_primase_DnaB-bd"/>
</dbReference>
<dbReference type="Pfam" id="PF08275">
    <property type="entry name" value="DNAG_N"/>
    <property type="match status" value="1"/>
</dbReference>
<dbReference type="CDD" id="cd03364">
    <property type="entry name" value="TOPRIM_DnaG_primases"/>
    <property type="match status" value="1"/>
</dbReference>
<dbReference type="Gene3D" id="1.10.860.10">
    <property type="entry name" value="DNAb Helicase, Chain A"/>
    <property type="match status" value="1"/>
</dbReference>
<dbReference type="GO" id="GO:0006269">
    <property type="term" value="P:DNA replication, synthesis of primer"/>
    <property type="evidence" value="ECO:0007669"/>
    <property type="project" value="UniProtKB-UniRule"/>
</dbReference>
<keyword evidence="18" id="KW-1185">Reference proteome</keyword>
<keyword evidence="2 12" id="KW-0639">Primosome</keyword>
<dbReference type="InterPro" id="IPR007693">
    <property type="entry name" value="DNA_helicase_DnaB-like_N"/>
</dbReference>
<dbReference type="InterPro" id="IPR006295">
    <property type="entry name" value="DNA_primase_DnaG"/>
</dbReference>
<evidence type="ECO:0000313" key="18">
    <source>
        <dbReference type="Proteomes" id="UP000682713"/>
    </source>
</evidence>
<dbReference type="AlphaFoldDB" id="A0A942YJT9"/>
<protein>
    <recommendedName>
        <fullName evidence="12 13">DNA primase</fullName>
        <ecNumber evidence="12">2.7.7.101</ecNumber>
    </recommendedName>
</protein>
<feature type="region of interest" description="Disordered" evidence="15">
    <location>
        <begin position="440"/>
        <end position="460"/>
    </location>
</feature>
<dbReference type="GO" id="GO:0005737">
    <property type="term" value="C:cytoplasm"/>
    <property type="evidence" value="ECO:0007669"/>
    <property type="project" value="TreeGrafter"/>
</dbReference>
<evidence type="ECO:0000256" key="1">
    <source>
        <dbReference type="ARBA" id="ARBA00022478"/>
    </source>
</evidence>
<keyword evidence="6 12" id="KW-0479">Metal-binding</keyword>
<dbReference type="GO" id="GO:0008270">
    <property type="term" value="F:zinc ion binding"/>
    <property type="evidence" value="ECO:0007669"/>
    <property type="project" value="UniProtKB-UniRule"/>
</dbReference>
<evidence type="ECO:0000256" key="10">
    <source>
        <dbReference type="ARBA" id="ARBA00023125"/>
    </source>
</evidence>
<dbReference type="EC" id="2.7.7.101" evidence="12"/>
<dbReference type="PROSITE" id="PS50880">
    <property type="entry name" value="TOPRIM"/>
    <property type="match status" value="1"/>
</dbReference>
<comment type="cofactor">
    <cofactor evidence="12 13 14">
        <name>Zn(2+)</name>
        <dbReference type="ChEBI" id="CHEBI:29105"/>
    </cofactor>
    <text evidence="12 13 14">Binds 1 zinc ion per monomer.</text>
</comment>
<evidence type="ECO:0000256" key="3">
    <source>
        <dbReference type="ARBA" id="ARBA00022679"/>
    </source>
</evidence>
<dbReference type="Gene3D" id="3.90.580.10">
    <property type="entry name" value="Zinc finger, CHC2-type domain"/>
    <property type="match status" value="1"/>
</dbReference>
<dbReference type="SUPFAM" id="SSF48024">
    <property type="entry name" value="N-terminal domain of DnaB helicase"/>
    <property type="match status" value="1"/>
</dbReference>
<comment type="function">
    <text evidence="12 13">RNA polymerase that catalyzes the synthesis of short RNA molecules used as primers for DNA polymerase during DNA replication.</text>
</comment>
<comment type="domain">
    <text evidence="12">Contains an N-terminal zinc-binding domain, a central core domain that contains the primase activity, and a C-terminal DnaB-binding domain.</text>
</comment>
<dbReference type="InterPro" id="IPR030846">
    <property type="entry name" value="DnaG_bac"/>
</dbReference>
<keyword evidence="8 12" id="KW-0862">Zinc</keyword>
<comment type="caution">
    <text evidence="17">The sequence shown here is derived from an EMBL/GenBank/DDBJ whole genome shotgun (WGS) entry which is preliminary data.</text>
</comment>
<dbReference type="GO" id="GO:1990077">
    <property type="term" value="C:primosome complex"/>
    <property type="evidence" value="ECO:0007669"/>
    <property type="project" value="UniProtKB-KW"/>
</dbReference>
<comment type="catalytic activity">
    <reaction evidence="12">
        <text>ssDNA + n NTP = ssDNA/pppN(pN)n-1 hybrid + (n-1) diphosphate.</text>
        <dbReference type="EC" id="2.7.7.101"/>
    </reaction>
</comment>
<dbReference type="InterPro" id="IPR034151">
    <property type="entry name" value="TOPRIM_DnaG_bac"/>
</dbReference>
<comment type="subunit">
    <text evidence="12">Monomer. Interacts with DnaB.</text>
</comment>
<name>A0A942YJT9_9BACI</name>
<comment type="similarity">
    <text evidence="12 13">Belongs to the DnaG primase family.</text>
</comment>
<evidence type="ECO:0000256" key="7">
    <source>
        <dbReference type="ARBA" id="ARBA00022771"/>
    </source>
</evidence>
<keyword evidence="9" id="KW-0460">Magnesium</keyword>
<dbReference type="PANTHER" id="PTHR30313">
    <property type="entry name" value="DNA PRIMASE"/>
    <property type="match status" value="1"/>
</dbReference>
<evidence type="ECO:0000256" key="6">
    <source>
        <dbReference type="ARBA" id="ARBA00022723"/>
    </source>
</evidence>
<dbReference type="Proteomes" id="UP000682713">
    <property type="component" value="Unassembled WGS sequence"/>
</dbReference>
<evidence type="ECO:0000256" key="12">
    <source>
        <dbReference type="HAMAP-Rule" id="MF_00974"/>
    </source>
</evidence>
<dbReference type="SMART" id="SM00400">
    <property type="entry name" value="ZnF_CHCC"/>
    <property type="match status" value="1"/>
</dbReference>
<evidence type="ECO:0000256" key="9">
    <source>
        <dbReference type="ARBA" id="ARBA00022842"/>
    </source>
</evidence>
<sequence length="606" mass="69756">MAIRIPEEKINEIKQAVDIVDVISDYVQLKKQGRNYFGLCPFHGENTPSFSVSTDKQIFHCFGCGAGGNVFTFVTDIEGISFQEAAEKIAKRGNIELDIEVSRDNIHHHLPKEHSLIIEAHELLAKFYHHLLMNTNEGARALDYLLKRGFTKESIQKFKVGYSLPEWDFAVKFLENRGFTHDLMEKAGLLSIREKDGSYFDRFRDRLMFPLHDSKGRIVAFSARALTEENQPKYLNTPETVLFNKSSLLYNYYNARAHIRRQGNVVLFEGFADVISADSAEVKNCVAVMGTALTEKHIQLLNRLTNSVTLCFDSDSAGAEAAYRSGQMLANYGIEINVVILPDKLDPDDYIRKYGPEKFREHVIGNAQTWMAYKLHYFRKGKNLQNEGEKLWFIEKALVEIGKLENAVERELYLRQLSDEFSLSLEALVEQQSQMNVTREKKQQKNIDQKNINQQNIPQPKTAHKPLAAHLVAERQLLARMLRDEDLAYRIMEMLGDTTFHIDEHQAILTYLFGYYEEGKSPDPSLFLNYLPDKKLRAIVSEIEMLAINHEYSEKELNDYVSHVLKHPKLLMIKEKQAEQKAAERKNDFAKAVEIAKEIIELRKSL</sequence>
<evidence type="ECO:0000259" key="16">
    <source>
        <dbReference type="PROSITE" id="PS50880"/>
    </source>
</evidence>
<dbReference type="InterPro" id="IPR006171">
    <property type="entry name" value="TOPRIM_dom"/>
</dbReference>
<keyword evidence="10 12" id="KW-0238">DNA-binding</keyword>
<dbReference type="InterPro" id="IPR016136">
    <property type="entry name" value="DNA_helicase_N/primase_C"/>
</dbReference>
<dbReference type="InterPro" id="IPR013264">
    <property type="entry name" value="DNAG_N"/>
</dbReference>
<dbReference type="SUPFAM" id="SSF56731">
    <property type="entry name" value="DNA primase core"/>
    <property type="match status" value="1"/>
</dbReference>
<evidence type="ECO:0000256" key="15">
    <source>
        <dbReference type="SAM" id="MobiDB-lite"/>
    </source>
</evidence>
<dbReference type="FunFam" id="3.90.980.10:FF:000001">
    <property type="entry name" value="DNA primase"/>
    <property type="match status" value="1"/>
</dbReference>
<accession>A0A942YJT9</accession>